<evidence type="ECO:0000313" key="1">
    <source>
        <dbReference type="EMBL" id="MCW3804412.1"/>
    </source>
</evidence>
<comment type="caution">
    <text evidence="1">The sequence shown here is derived from an EMBL/GenBank/DDBJ whole genome shotgun (WGS) entry which is preliminary data.</text>
</comment>
<keyword evidence="2" id="KW-1185">Reference proteome</keyword>
<name>A0AAE3SIA3_9BACT</name>
<evidence type="ECO:0000313" key="2">
    <source>
        <dbReference type="Proteomes" id="UP001207408"/>
    </source>
</evidence>
<gene>
    <name evidence="1" type="ORF">OM074_02180</name>
</gene>
<proteinExistence type="predicted"/>
<reference evidence="1" key="1">
    <citation type="submission" date="2022-10" db="EMBL/GenBank/DDBJ databases">
        <authorList>
            <person name="Yu W.X."/>
        </authorList>
    </citation>
    <scope>NUCLEOTIDE SEQUENCE</scope>
    <source>
        <strain evidence="1">D04</strain>
    </source>
</reference>
<dbReference type="RefSeq" id="WP_301197633.1">
    <property type="nucleotide sequence ID" value="NZ_JAPDPI010000002.1"/>
</dbReference>
<dbReference type="Proteomes" id="UP001207408">
    <property type="component" value="Unassembled WGS sequence"/>
</dbReference>
<sequence>MLYQRILIALLTLFVIACTTDELYLEDSIVISDPEIPSLPIYSELGYNTFGVRYNRESITGNSYDYPLTVMVENGATSLIFKGSQSYSNKFTFTFKLSEAMASREALLTLGGKKYNLDSDNIAVSLVENNEEKSLEIISGEFEIKNAQKMLVDDEEKGVILSGVFQFQAKVDGEPASFSYGRFDVVIGYSNFYNLD</sequence>
<dbReference type="AlphaFoldDB" id="A0AAE3SIA3"/>
<accession>A0AAE3SIA3</accession>
<dbReference type="EMBL" id="JAPDPI010000002">
    <property type="protein sequence ID" value="MCW3804412.1"/>
    <property type="molecule type" value="Genomic_DNA"/>
</dbReference>
<protein>
    <submittedName>
        <fullName evidence="1">Uncharacterized protein</fullName>
    </submittedName>
</protein>
<organism evidence="1 2">
    <name type="scientific">Plebeiibacterium marinum</name>
    <dbReference type="NCBI Taxonomy" id="2992111"/>
    <lineage>
        <taxon>Bacteria</taxon>
        <taxon>Pseudomonadati</taxon>
        <taxon>Bacteroidota</taxon>
        <taxon>Bacteroidia</taxon>
        <taxon>Marinilabiliales</taxon>
        <taxon>Marinilabiliaceae</taxon>
        <taxon>Plebeiibacterium</taxon>
    </lineage>
</organism>
<dbReference type="PROSITE" id="PS51257">
    <property type="entry name" value="PROKAR_LIPOPROTEIN"/>
    <property type="match status" value="1"/>
</dbReference>